<comment type="caution">
    <text evidence="1">The sequence shown here is derived from an EMBL/GenBank/DDBJ whole genome shotgun (WGS) entry which is preliminary data.</text>
</comment>
<keyword evidence="2" id="KW-1185">Reference proteome</keyword>
<dbReference type="Proteomes" id="UP000250321">
    <property type="component" value="Unassembled WGS sequence"/>
</dbReference>
<dbReference type="AlphaFoldDB" id="A0A314ZPW1"/>
<sequence length="136" mass="15383">MMGSCWSSQREVEDEPVIVVAQRHSDCFIFDRLKLGVTEPLKGKMGSIEEHHRGDFNEVSGFVHFLPSSSRETIKILKEKHDQVAKMELEASLPRRSSVSSKKNWPKRKDLIEAKAKFTRFSSELDHARGGRAGSG</sequence>
<evidence type="ECO:0000313" key="2">
    <source>
        <dbReference type="Proteomes" id="UP000250321"/>
    </source>
</evidence>
<organism evidence="1 2">
    <name type="scientific">Prunus yedoensis var. nudiflora</name>
    <dbReference type="NCBI Taxonomy" id="2094558"/>
    <lineage>
        <taxon>Eukaryota</taxon>
        <taxon>Viridiplantae</taxon>
        <taxon>Streptophyta</taxon>
        <taxon>Embryophyta</taxon>
        <taxon>Tracheophyta</taxon>
        <taxon>Spermatophyta</taxon>
        <taxon>Magnoliopsida</taxon>
        <taxon>eudicotyledons</taxon>
        <taxon>Gunneridae</taxon>
        <taxon>Pentapetalae</taxon>
        <taxon>rosids</taxon>
        <taxon>fabids</taxon>
        <taxon>Rosales</taxon>
        <taxon>Rosaceae</taxon>
        <taxon>Amygdaloideae</taxon>
        <taxon>Amygdaleae</taxon>
        <taxon>Prunus</taxon>
    </lineage>
</organism>
<gene>
    <name evidence="1" type="ORF">Pyn_07849</name>
</gene>
<dbReference type="EMBL" id="PJQY01000066">
    <property type="protein sequence ID" value="PQQ19464.1"/>
    <property type="molecule type" value="Genomic_DNA"/>
</dbReference>
<evidence type="ECO:0000313" key="1">
    <source>
        <dbReference type="EMBL" id="PQQ19464.1"/>
    </source>
</evidence>
<protein>
    <submittedName>
        <fullName evidence="1">Uncharacterized protein</fullName>
    </submittedName>
</protein>
<reference evidence="1 2" key="1">
    <citation type="submission" date="2018-02" db="EMBL/GenBank/DDBJ databases">
        <title>Draft genome of wild Prunus yedoensis var. nudiflora.</title>
        <authorList>
            <person name="Baek S."/>
            <person name="Kim J.-H."/>
            <person name="Choi K."/>
            <person name="Kim G.-B."/>
            <person name="Cho A."/>
            <person name="Jang H."/>
            <person name="Shin C.-H."/>
            <person name="Yu H.-J."/>
            <person name="Mun J.-H."/>
        </authorList>
    </citation>
    <scope>NUCLEOTIDE SEQUENCE [LARGE SCALE GENOMIC DNA]</scope>
    <source>
        <strain evidence="2">cv. Jeju island</strain>
        <tissue evidence="1">Leaf</tissue>
    </source>
</reference>
<proteinExistence type="predicted"/>
<name>A0A314ZPW1_PRUYE</name>
<accession>A0A314ZPW1</accession>